<keyword evidence="3" id="KW-1185">Reference proteome</keyword>
<dbReference type="AlphaFoldDB" id="A0A0V0ZZV3"/>
<dbReference type="Pfam" id="PF13843">
    <property type="entry name" value="DDE_Tnp_1_7"/>
    <property type="match status" value="1"/>
</dbReference>
<evidence type="ECO:0000259" key="1">
    <source>
        <dbReference type="Pfam" id="PF13843"/>
    </source>
</evidence>
<name>A0A0V0ZZV3_9BILA</name>
<comment type="caution">
    <text evidence="2">The sequence shown here is derived from an EMBL/GenBank/DDBJ whole genome shotgun (WGS) entry which is preliminary data.</text>
</comment>
<organism evidence="2 3">
    <name type="scientific">Trichinella patagoniensis</name>
    <dbReference type="NCBI Taxonomy" id="990121"/>
    <lineage>
        <taxon>Eukaryota</taxon>
        <taxon>Metazoa</taxon>
        <taxon>Ecdysozoa</taxon>
        <taxon>Nematoda</taxon>
        <taxon>Enoplea</taxon>
        <taxon>Dorylaimia</taxon>
        <taxon>Trichinellida</taxon>
        <taxon>Trichinellidae</taxon>
        <taxon>Trichinella</taxon>
    </lineage>
</organism>
<accession>A0A0V0ZZV3</accession>
<feature type="domain" description="PiggyBac transposable element-derived protein" evidence="1">
    <location>
        <begin position="5"/>
        <end position="86"/>
    </location>
</feature>
<evidence type="ECO:0000313" key="3">
    <source>
        <dbReference type="Proteomes" id="UP000054783"/>
    </source>
</evidence>
<dbReference type="EMBL" id="JYDQ01000049">
    <property type="protein sequence ID" value="KRY18199.1"/>
    <property type="molecule type" value="Genomic_DNA"/>
</dbReference>
<reference evidence="2 3" key="1">
    <citation type="submission" date="2015-01" db="EMBL/GenBank/DDBJ databases">
        <title>Evolution of Trichinella species and genotypes.</title>
        <authorList>
            <person name="Korhonen P.K."/>
            <person name="Edoardo P."/>
            <person name="Giuseppe L.R."/>
            <person name="Gasser R.B."/>
        </authorList>
    </citation>
    <scope>NUCLEOTIDE SEQUENCE [LARGE SCALE GENOMIC DNA]</scope>
    <source>
        <strain evidence="2">ISS2496</strain>
    </source>
</reference>
<sequence>MVNRESVSKIVWFGWFYTGRSGEQRQIGLANTIVEQLAQPFLNPNINSFMDRYFTSFSTVEYFLEHGLRAVGTVSAHRRDVAARLRKTARH</sequence>
<dbReference type="STRING" id="990121.A0A0V0ZZV3"/>
<proteinExistence type="predicted"/>
<protein>
    <recommendedName>
        <fullName evidence="1">PiggyBac transposable element-derived protein domain-containing protein</fullName>
    </recommendedName>
</protein>
<dbReference type="OrthoDB" id="5920299at2759"/>
<dbReference type="Proteomes" id="UP000054783">
    <property type="component" value="Unassembled WGS sequence"/>
</dbReference>
<evidence type="ECO:0000313" key="2">
    <source>
        <dbReference type="EMBL" id="KRY18199.1"/>
    </source>
</evidence>
<dbReference type="InterPro" id="IPR029526">
    <property type="entry name" value="PGBD"/>
</dbReference>
<gene>
    <name evidence="2" type="ORF">T12_14479</name>
</gene>